<keyword evidence="9" id="KW-1185">Reference proteome</keyword>
<dbReference type="PANTHER" id="PTHR44379">
    <property type="entry name" value="OXIDOREDUCTASE WITH IRON-SULFUR SUBUNIT"/>
    <property type="match status" value="1"/>
</dbReference>
<evidence type="ECO:0000256" key="1">
    <source>
        <dbReference type="ARBA" id="ARBA00022714"/>
    </source>
</evidence>
<evidence type="ECO:0000313" key="8">
    <source>
        <dbReference type="EMBL" id="QEK13160.1"/>
    </source>
</evidence>
<dbReference type="Proteomes" id="UP000324646">
    <property type="component" value="Chromosome"/>
</dbReference>
<evidence type="ECO:0000256" key="6">
    <source>
        <dbReference type="ARBA" id="ARBA00060707"/>
    </source>
</evidence>
<dbReference type="RefSeq" id="WP_148810332.1">
    <property type="nucleotide sequence ID" value="NZ_CP042243.1"/>
</dbReference>
<dbReference type="InterPro" id="IPR001041">
    <property type="entry name" value="2Fe-2S_ferredoxin-type"/>
</dbReference>
<evidence type="ECO:0000313" key="9">
    <source>
        <dbReference type="Proteomes" id="UP000324646"/>
    </source>
</evidence>
<dbReference type="Gene3D" id="3.10.20.30">
    <property type="match status" value="1"/>
</dbReference>
<keyword evidence="5" id="KW-0411">Iron-sulfur</keyword>
<comment type="pathway">
    <text evidence="6">Alkaloid degradation; nicotine degradation.</text>
</comment>
<dbReference type="GO" id="GO:0046872">
    <property type="term" value="F:metal ion binding"/>
    <property type="evidence" value="ECO:0007669"/>
    <property type="project" value="UniProtKB-KW"/>
</dbReference>
<dbReference type="PROSITE" id="PS51085">
    <property type="entry name" value="2FE2S_FER_2"/>
    <property type="match status" value="1"/>
</dbReference>
<dbReference type="Pfam" id="PF01799">
    <property type="entry name" value="Fer2_2"/>
    <property type="match status" value="1"/>
</dbReference>
<keyword evidence="2" id="KW-0479">Metal-binding</keyword>
<name>A0A5C0SG70_CRATE</name>
<dbReference type="InterPro" id="IPR036884">
    <property type="entry name" value="2Fe-2S-bd_dom_sf"/>
</dbReference>
<dbReference type="InterPro" id="IPR006058">
    <property type="entry name" value="2Fe2S_fd_BS"/>
</dbReference>
<evidence type="ECO:0000256" key="4">
    <source>
        <dbReference type="ARBA" id="ARBA00023004"/>
    </source>
</evidence>
<dbReference type="EMBL" id="CP042243">
    <property type="protein sequence ID" value="QEK13160.1"/>
    <property type="molecule type" value="Genomic_DNA"/>
</dbReference>
<keyword evidence="3" id="KW-0560">Oxidoreductase</keyword>
<reference evidence="8 9" key="1">
    <citation type="submission" date="2019-07" db="EMBL/GenBank/DDBJ databases">
        <title>Complete genome of Crassaminicella thermophila SY095.</title>
        <authorList>
            <person name="Li X."/>
        </authorList>
    </citation>
    <scope>NUCLEOTIDE SEQUENCE [LARGE SCALE GENOMIC DNA]</scope>
    <source>
        <strain evidence="8 9">SY095</strain>
    </source>
</reference>
<gene>
    <name evidence="8" type="ORF">FQB35_13000</name>
</gene>
<dbReference type="OrthoDB" id="9796880at2"/>
<dbReference type="GO" id="GO:0051537">
    <property type="term" value="F:2 iron, 2 sulfur cluster binding"/>
    <property type="evidence" value="ECO:0007669"/>
    <property type="project" value="UniProtKB-KW"/>
</dbReference>
<keyword evidence="1" id="KW-0001">2Fe-2S</keyword>
<dbReference type="SUPFAM" id="SSF47741">
    <property type="entry name" value="CO dehydrogenase ISP C-domain like"/>
    <property type="match status" value="1"/>
</dbReference>
<dbReference type="InterPro" id="IPR036010">
    <property type="entry name" value="2Fe-2S_ferredoxin-like_sf"/>
</dbReference>
<evidence type="ECO:0000259" key="7">
    <source>
        <dbReference type="PROSITE" id="PS51085"/>
    </source>
</evidence>
<dbReference type="CDD" id="cd00207">
    <property type="entry name" value="fer2"/>
    <property type="match status" value="1"/>
</dbReference>
<dbReference type="InterPro" id="IPR002888">
    <property type="entry name" value="2Fe-2S-bd"/>
</dbReference>
<dbReference type="GO" id="GO:0016491">
    <property type="term" value="F:oxidoreductase activity"/>
    <property type="evidence" value="ECO:0007669"/>
    <property type="project" value="UniProtKB-KW"/>
</dbReference>
<feature type="domain" description="2Fe-2S ferredoxin-type" evidence="7">
    <location>
        <begin position="2"/>
        <end position="78"/>
    </location>
</feature>
<proteinExistence type="predicted"/>
<evidence type="ECO:0000256" key="3">
    <source>
        <dbReference type="ARBA" id="ARBA00023002"/>
    </source>
</evidence>
<protein>
    <submittedName>
        <fullName evidence="8">(2Fe-2S)-binding protein</fullName>
    </submittedName>
</protein>
<dbReference type="PROSITE" id="PS00197">
    <property type="entry name" value="2FE2S_FER_1"/>
    <property type="match status" value="1"/>
</dbReference>
<dbReference type="AlphaFoldDB" id="A0A5C0SG70"/>
<dbReference type="FunFam" id="1.10.150.120:FF:000003">
    <property type="entry name" value="Carbon monoxide dehydrogenase, small subunit"/>
    <property type="match status" value="1"/>
</dbReference>
<dbReference type="Pfam" id="PF00111">
    <property type="entry name" value="Fer2"/>
    <property type="match status" value="1"/>
</dbReference>
<organism evidence="8 9">
    <name type="scientific">Crassaminicella thermophila</name>
    <dbReference type="NCBI Taxonomy" id="2599308"/>
    <lineage>
        <taxon>Bacteria</taxon>
        <taxon>Bacillati</taxon>
        <taxon>Bacillota</taxon>
        <taxon>Clostridia</taxon>
        <taxon>Eubacteriales</taxon>
        <taxon>Clostridiaceae</taxon>
        <taxon>Crassaminicella</taxon>
    </lineage>
</organism>
<evidence type="ECO:0000256" key="5">
    <source>
        <dbReference type="ARBA" id="ARBA00023014"/>
    </source>
</evidence>
<dbReference type="InterPro" id="IPR012675">
    <property type="entry name" value="Beta-grasp_dom_sf"/>
</dbReference>
<dbReference type="KEGG" id="crs:FQB35_13000"/>
<accession>A0A5C0SG70</accession>
<dbReference type="SUPFAM" id="SSF54292">
    <property type="entry name" value="2Fe-2S ferredoxin-like"/>
    <property type="match status" value="1"/>
</dbReference>
<dbReference type="InterPro" id="IPR051452">
    <property type="entry name" value="Diverse_Oxidoreductases"/>
</dbReference>
<sequence length="158" mass="17142">MKKISLIINNKKYTLDVSYDLRLIDLLRDKLNLTGTKEGCGEGECGACTVIMNGRTVNSCLVLAHQADGSNITTIEGVADGEKLHPIQEAFLEKGAVQCGFCTPGMVLSAKALLDKNHNPSREEIREGVSGNLCRCTGYNKIVEAVELAAEKMRGEQK</sequence>
<keyword evidence="4" id="KW-0408">Iron</keyword>
<evidence type="ECO:0000256" key="2">
    <source>
        <dbReference type="ARBA" id="ARBA00022723"/>
    </source>
</evidence>
<dbReference type="FunFam" id="3.10.20.30:FF:000020">
    <property type="entry name" value="Xanthine dehydrogenase iron-sulfur subunit"/>
    <property type="match status" value="1"/>
</dbReference>
<dbReference type="PANTHER" id="PTHR44379:SF5">
    <property type="entry name" value="OXIDOREDUCTASE WITH IRON-SULFUR SUBUNIT"/>
    <property type="match status" value="1"/>
</dbReference>
<dbReference type="Gene3D" id="1.10.150.120">
    <property type="entry name" value="[2Fe-2S]-binding domain"/>
    <property type="match status" value="1"/>
</dbReference>